<evidence type="ECO:0000313" key="2">
    <source>
        <dbReference type="Proteomes" id="UP000830375"/>
    </source>
</evidence>
<sequence length="143" mass="15707">MGMVPRYTSCDHHSVVSPSIQPLVGPCFYCGCIVHQPAGSSPAISSSGVRRGCNRCTLFTSRGKLNRAADVLSRQLTSPGEWQLHPQTVQLIWSRFGEAQVDLFASCESSHCQLFYFLTEGPLSTDALAHSWLELPLRGKPML</sequence>
<dbReference type="GO" id="GO:0016853">
    <property type="term" value="F:isomerase activity"/>
    <property type="evidence" value="ECO:0007669"/>
    <property type="project" value="UniProtKB-KW"/>
</dbReference>
<organism evidence="1 2">
    <name type="scientific">Labeo rohita</name>
    <name type="common">Indian major carp</name>
    <name type="synonym">Cyprinus rohita</name>
    <dbReference type="NCBI Taxonomy" id="84645"/>
    <lineage>
        <taxon>Eukaryota</taxon>
        <taxon>Metazoa</taxon>
        <taxon>Chordata</taxon>
        <taxon>Craniata</taxon>
        <taxon>Vertebrata</taxon>
        <taxon>Euteleostomi</taxon>
        <taxon>Actinopterygii</taxon>
        <taxon>Neopterygii</taxon>
        <taxon>Teleostei</taxon>
        <taxon>Ostariophysi</taxon>
        <taxon>Cypriniformes</taxon>
        <taxon>Cyprinidae</taxon>
        <taxon>Labeoninae</taxon>
        <taxon>Labeonini</taxon>
        <taxon>Labeo</taxon>
    </lineage>
</organism>
<protein>
    <submittedName>
        <fullName evidence="1">Phosphoheptose isomerase</fullName>
    </submittedName>
</protein>
<evidence type="ECO:0000313" key="1">
    <source>
        <dbReference type="EMBL" id="KAI2667187.1"/>
    </source>
</evidence>
<keyword evidence="2" id="KW-1185">Reference proteome</keyword>
<accession>A0ABQ8MWH0</accession>
<dbReference type="EMBL" id="JACTAM010000002">
    <property type="protein sequence ID" value="KAI2667187.1"/>
    <property type="molecule type" value="Genomic_DNA"/>
</dbReference>
<proteinExistence type="predicted"/>
<name>A0ABQ8MWH0_LABRO</name>
<gene>
    <name evidence="1" type="ORF">H4Q32_003605</name>
</gene>
<keyword evidence="1" id="KW-0413">Isomerase</keyword>
<comment type="caution">
    <text evidence="1">The sequence shown here is derived from an EMBL/GenBank/DDBJ whole genome shotgun (WGS) entry which is preliminary data.</text>
</comment>
<reference evidence="1 2" key="1">
    <citation type="submission" date="2022-01" db="EMBL/GenBank/DDBJ databases">
        <title>A high-quality chromosome-level genome assembly of rohu carp, Labeo rohita.</title>
        <authorList>
            <person name="Arick M.A. II"/>
            <person name="Hsu C.-Y."/>
            <person name="Magbanua Z."/>
            <person name="Pechanova O."/>
            <person name="Grover C."/>
            <person name="Miller E."/>
            <person name="Thrash A."/>
            <person name="Ezzel L."/>
            <person name="Alam S."/>
            <person name="Benzie J."/>
            <person name="Hamilton M."/>
            <person name="Karsi A."/>
            <person name="Lawrence M.L."/>
            <person name="Peterson D.G."/>
        </authorList>
    </citation>
    <scope>NUCLEOTIDE SEQUENCE [LARGE SCALE GENOMIC DNA]</scope>
    <source>
        <strain evidence="2">BAU-BD-2019</strain>
        <tissue evidence="1">Blood</tissue>
    </source>
</reference>
<dbReference type="Proteomes" id="UP000830375">
    <property type="component" value="Unassembled WGS sequence"/>
</dbReference>